<keyword evidence="7 13" id="KW-0285">Flavoprotein</keyword>
<dbReference type="InterPro" id="IPR006093">
    <property type="entry name" value="Oxy_OxRdtase_FAD_BS"/>
</dbReference>
<proteinExistence type="inferred from homology"/>
<evidence type="ECO:0000256" key="10">
    <source>
        <dbReference type="ARBA" id="ARBA00023002"/>
    </source>
</evidence>
<evidence type="ECO:0000256" key="11">
    <source>
        <dbReference type="ARBA" id="ARBA00023136"/>
    </source>
</evidence>
<keyword evidence="9 13" id="KW-0274">FAD</keyword>
<dbReference type="GO" id="GO:0003885">
    <property type="term" value="F:D-arabinono-1,4-lactone oxidase activity"/>
    <property type="evidence" value="ECO:0007669"/>
    <property type="project" value="UniProtKB-UniRule"/>
</dbReference>
<evidence type="ECO:0000256" key="2">
    <source>
        <dbReference type="ARBA" id="ARBA00004370"/>
    </source>
</evidence>
<dbReference type="GO" id="GO:0019853">
    <property type="term" value="P:L-ascorbic acid biosynthetic process"/>
    <property type="evidence" value="ECO:0007669"/>
    <property type="project" value="UniProtKB-KW"/>
</dbReference>
<keyword evidence="16" id="KW-1185">Reference proteome</keyword>
<comment type="subcellular location">
    <subcellularLocation>
        <location evidence="2">Membrane</location>
    </subcellularLocation>
    <subcellularLocation>
        <location evidence="13">Mitochondrion membrane</location>
    </subcellularLocation>
</comment>
<dbReference type="Pfam" id="PF01565">
    <property type="entry name" value="FAD_binding_4"/>
    <property type="match status" value="1"/>
</dbReference>
<evidence type="ECO:0000256" key="1">
    <source>
        <dbReference type="ARBA" id="ARBA00001974"/>
    </source>
</evidence>
<dbReference type="InterPro" id="IPR016169">
    <property type="entry name" value="FAD-bd_PCMH_sub2"/>
</dbReference>
<keyword evidence="13" id="KW-0496">Mitochondrion</keyword>
<name>A0A9W8HXZ0_9FUNG</name>
<dbReference type="SUPFAM" id="SSF56176">
    <property type="entry name" value="FAD-binding/transporter-associated domain-like"/>
    <property type="match status" value="1"/>
</dbReference>
<dbReference type="Pfam" id="PF04030">
    <property type="entry name" value="ALO"/>
    <property type="match status" value="1"/>
</dbReference>
<sequence length="485" mass="56029">MPLFPRLCDSDREFLESLRCKPEGTQFYNWARTFTSRPSYFLAPQSERDIIGVIRIASRCGLSVKPIGSGHSPSDIACTDSVMLNMDNMRRVLAYDAYACTVTVEAGIRFHDLHQVLAQRNMALSSIGSISDQSVAGAIATATHGTGIGFGDNSSMITHLVLIDGTGKRHECDHQDNKDLFDAARCSLGALGIVTQVTIQCEPAFNLHAVQTPITLDAAIDDLDGFVHSAEHVRLWWFPHTDNAVAWRANRTHMEVEPSPDFFLRDRIYGFHIYQLQLYKARFKPDDIPSLTREHFANRFAQQKEWVDESYRVFNFDCLFPQYVNEWAVPLEQAPSALRQLRQWVDAQERERNGVRVHFPVEVRFVQETDVWLSPAYHRTVCYIGVIMYRPYHKPVPYRKYWRAFEDIMRTHQGRPHWAKAHTMYYFDLQRAYPKFDDFVKIRELCDPHGVFVNDYIRRHVLPPLRSLSLASDTSRYVAQHDPKL</sequence>
<comment type="caution">
    <text evidence="15">The sequence shown here is derived from an EMBL/GenBank/DDBJ whole genome shotgun (WGS) entry which is preliminary data.</text>
</comment>
<reference evidence="15" key="1">
    <citation type="submission" date="2022-07" db="EMBL/GenBank/DDBJ databases">
        <title>Phylogenomic reconstructions and comparative analyses of Kickxellomycotina fungi.</title>
        <authorList>
            <person name="Reynolds N.K."/>
            <person name="Stajich J.E."/>
            <person name="Barry K."/>
            <person name="Grigoriev I.V."/>
            <person name="Crous P."/>
            <person name="Smith M.E."/>
        </authorList>
    </citation>
    <scope>NUCLEOTIDE SEQUENCE</scope>
    <source>
        <strain evidence="15">NRRL 1565</strain>
    </source>
</reference>
<gene>
    <name evidence="15" type="primary">ALO1_1</name>
    <name evidence="15" type="ORF">H4R20_002323</name>
</gene>
<feature type="domain" description="FAD-binding PCMH-type" evidence="14">
    <location>
        <begin position="34"/>
        <end position="204"/>
    </location>
</feature>
<comment type="pathway">
    <text evidence="3 13">Cofactor biosynthesis; D-erythroascorbate biosynthesis; dehydro-D-arabinono-1,4-lactone from D-arabinose: step 2/2.</text>
</comment>
<evidence type="ECO:0000256" key="4">
    <source>
        <dbReference type="ARBA" id="ARBA00005147"/>
    </source>
</evidence>
<dbReference type="InterPro" id="IPR006094">
    <property type="entry name" value="Oxid_FAD_bind_N"/>
</dbReference>
<organism evidence="15 16">
    <name type="scientific">Coemansia guatemalensis</name>
    <dbReference type="NCBI Taxonomy" id="2761395"/>
    <lineage>
        <taxon>Eukaryota</taxon>
        <taxon>Fungi</taxon>
        <taxon>Fungi incertae sedis</taxon>
        <taxon>Zoopagomycota</taxon>
        <taxon>Kickxellomycotina</taxon>
        <taxon>Kickxellomycetes</taxon>
        <taxon>Kickxellales</taxon>
        <taxon>Kickxellaceae</taxon>
        <taxon>Coemansia</taxon>
    </lineage>
</organism>
<dbReference type="NCBIfam" id="TIGR01678">
    <property type="entry name" value="FAD_lactone_ox"/>
    <property type="match status" value="1"/>
</dbReference>
<dbReference type="PANTHER" id="PTHR43762">
    <property type="entry name" value="L-GULONOLACTONE OXIDASE"/>
    <property type="match status" value="1"/>
</dbReference>
<dbReference type="Gene3D" id="3.30.70.2520">
    <property type="match status" value="1"/>
</dbReference>
<dbReference type="InterPro" id="IPR030654">
    <property type="entry name" value="Sugar_lactone_oxidase"/>
</dbReference>
<comment type="catalytic activity">
    <reaction evidence="13">
        <text>D-arabinono-1,4-lactone + O2 = dehydro-D-arabinono-1,4-lactone + H2O2 + H(+)</text>
        <dbReference type="Rhea" id="RHEA:23756"/>
        <dbReference type="ChEBI" id="CHEBI:15378"/>
        <dbReference type="ChEBI" id="CHEBI:15379"/>
        <dbReference type="ChEBI" id="CHEBI:16240"/>
        <dbReference type="ChEBI" id="CHEBI:16292"/>
        <dbReference type="ChEBI" id="CHEBI:58277"/>
        <dbReference type="EC" id="1.1.3.37"/>
    </reaction>
</comment>
<dbReference type="PROSITE" id="PS51387">
    <property type="entry name" value="FAD_PCMH"/>
    <property type="match status" value="1"/>
</dbReference>
<evidence type="ECO:0000256" key="6">
    <source>
        <dbReference type="ARBA" id="ARBA00013136"/>
    </source>
</evidence>
<dbReference type="InterPro" id="IPR007173">
    <property type="entry name" value="ALO_C"/>
</dbReference>
<dbReference type="Gene3D" id="1.10.45.10">
    <property type="entry name" value="Vanillyl-alcohol Oxidase, Chain A, domain 4"/>
    <property type="match status" value="1"/>
</dbReference>
<dbReference type="Gene3D" id="3.30.465.10">
    <property type="match status" value="1"/>
</dbReference>
<comment type="cofactor">
    <cofactor evidence="1 13">
        <name>FAD</name>
        <dbReference type="ChEBI" id="CHEBI:57692"/>
    </cofactor>
</comment>
<comment type="similarity">
    <text evidence="5 13">Belongs to the oxygen-dependent FAD-linked oxidoreductase family.</text>
</comment>
<dbReference type="GO" id="GO:0071949">
    <property type="term" value="F:FAD binding"/>
    <property type="evidence" value="ECO:0007669"/>
    <property type="project" value="UniProtKB-UniRule"/>
</dbReference>
<comment type="pathway">
    <text evidence="4">Cofactor biosynthesis; L-ascorbate biosynthesis.</text>
</comment>
<evidence type="ECO:0000256" key="5">
    <source>
        <dbReference type="ARBA" id="ARBA00005466"/>
    </source>
</evidence>
<dbReference type="InterPro" id="IPR010031">
    <property type="entry name" value="FAD_lactone_oxidase-like"/>
</dbReference>
<evidence type="ECO:0000313" key="16">
    <source>
        <dbReference type="Proteomes" id="UP001140094"/>
    </source>
</evidence>
<dbReference type="PROSITE" id="PS00862">
    <property type="entry name" value="OX2_COVAL_FAD"/>
    <property type="match status" value="1"/>
</dbReference>
<dbReference type="NCBIfam" id="TIGR01679">
    <property type="entry name" value="bact_FAD_ox"/>
    <property type="match status" value="1"/>
</dbReference>
<evidence type="ECO:0000256" key="8">
    <source>
        <dbReference type="ARBA" id="ARBA00022644"/>
    </source>
</evidence>
<evidence type="ECO:0000256" key="12">
    <source>
        <dbReference type="ARBA" id="ARBA00033418"/>
    </source>
</evidence>
<protein>
    <recommendedName>
        <fullName evidence="6 13">D-arabinono-1,4-lactone oxidase</fullName>
        <shortName evidence="13">ALO</shortName>
        <ecNumber evidence="6 13">1.1.3.37</ecNumber>
    </recommendedName>
    <alternativeName>
        <fullName evidence="12 13">L-galactono-gamma-lactone oxidase</fullName>
    </alternativeName>
</protein>
<dbReference type="InterPro" id="IPR036318">
    <property type="entry name" value="FAD-bd_PCMH-like_sf"/>
</dbReference>
<dbReference type="EMBL" id="JANBUO010000350">
    <property type="protein sequence ID" value="KAJ2804885.1"/>
    <property type="molecule type" value="Genomic_DNA"/>
</dbReference>
<keyword evidence="11" id="KW-0472">Membrane</keyword>
<dbReference type="EC" id="1.1.3.37" evidence="6 13"/>
<dbReference type="InterPro" id="IPR016167">
    <property type="entry name" value="FAD-bd_PCMH_sub1"/>
</dbReference>
<accession>A0A9W8HXZ0</accession>
<dbReference type="PIRSF" id="PIRSF000136">
    <property type="entry name" value="LGO_GLO"/>
    <property type="match status" value="1"/>
</dbReference>
<evidence type="ECO:0000313" key="15">
    <source>
        <dbReference type="EMBL" id="KAJ2804885.1"/>
    </source>
</evidence>
<evidence type="ECO:0000256" key="9">
    <source>
        <dbReference type="ARBA" id="ARBA00022827"/>
    </source>
</evidence>
<evidence type="ECO:0000259" key="14">
    <source>
        <dbReference type="PROSITE" id="PS51387"/>
    </source>
</evidence>
<dbReference type="Gene3D" id="3.30.43.10">
    <property type="entry name" value="Uridine Diphospho-n-acetylenolpyruvylglucosamine Reductase, domain 2"/>
    <property type="match status" value="1"/>
</dbReference>
<evidence type="ECO:0000256" key="3">
    <source>
        <dbReference type="ARBA" id="ARBA00005083"/>
    </source>
</evidence>
<keyword evidence="8" id="KW-0060">Ascorbate biosynthesis</keyword>
<keyword evidence="10 13" id="KW-0560">Oxidoreductase</keyword>
<dbReference type="OrthoDB" id="610608at2759"/>
<evidence type="ECO:0000256" key="13">
    <source>
        <dbReference type="RuleBase" id="RU367158"/>
    </source>
</evidence>
<dbReference type="AlphaFoldDB" id="A0A9W8HXZ0"/>
<dbReference type="PANTHER" id="PTHR43762:SF1">
    <property type="entry name" value="D-ARABINONO-1,4-LACTONE OXIDASE"/>
    <property type="match status" value="1"/>
</dbReference>
<dbReference type="GO" id="GO:0031966">
    <property type="term" value="C:mitochondrial membrane"/>
    <property type="evidence" value="ECO:0007669"/>
    <property type="project" value="UniProtKB-SubCell"/>
</dbReference>
<evidence type="ECO:0000256" key="7">
    <source>
        <dbReference type="ARBA" id="ARBA00022630"/>
    </source>
</evidence>
<dbReference type="InterPro" id="IPR016166">
    <property type="entry name" value="FAD-bd_PCMH"/>
</dbReference>
<dbReference type="Proteomes" id="UP001140094">
    <property type="component" value="Unassembled WGS sequence"/>
</dbReference>
<dbReference type="InterPro" id="IPR016171">
    <property type="entry name" value="Vanillyl_alc_oxidase_C-sub2"/>
</dbReference>